<keyword evidence="2" id="KW-1185">Reference proteome</keyword>
<reference evidence="1 2" key="1">
    <citation type="journal article" date="2022" name="Front. Microbiol.">
        <title>Identification and characterization of a novel class of self-sufficient cytochrome P450 hydroxylase involved in cyclohexanecarboxylate degradation in Paraburkholderia terrae strain KU-64.</title>
        <authorList>
            <person name="Yamamoto T."/>
            <person name="Hasegawa Y."/>
            <person name="Iwaki H."/>
        </authorList>
    </citation>
    <scope>NUCLEOTIDE SEQUENCE [LARGE SCALE GENOMIC DNA]</scope>
    <source>
        <strain evidence="1 2">KU-64</strain>
    </source>
</reference>
<dbReference type="Proteomes" id="UP001319874">
    <property type="component" value="Chromosome 4"/>
</dbReference>
<sequence>MKRLKKRSTLAGQVSASCARSAMFQHDQLAFEQRVELGSIHIELVRRLADQHQRCKFVWAEHFRLP</sequence>
<dbReference type="EMBL" id="AP024958">
    <property type="protein sequence ID" value="BCZ85178.1"/>
    <property type="molecule type" value="Genomic_DNA"/>
</dbReference>
<name>A0ABM7U1N0_9BURK</name>
<proteinExistence type="predicted"/>
<accession>A0ABM7U1N0</accession>
<dbReference type="PROSITE" id="PS51257">
    <property type="entry name" value="PROKAR_LIPOPROTEIN"/>
    <property type="match status" value="1"/>
</dbReference>
<evidence type="ECO:0000313" key="1">
    <source>
        <dbReference type="EMBL" id="BCZ85178.1"/>
    </source>
</evidence>
<evidence type="ECO:0000313" key="2">
    <source>
        <dbReference type="Proteomes" id="UP001319874"/>
    </source>
</evidence>
<organism evidence="1 2">
    <name type="scientific">Paraburkholderia terrae</name>
    <dbReference type="NCBI Taxonomy" id="311230"/>
    <lineage>
        <taxon>Bacteria</taxon>
        <taxon>Pseudomonadati</taxon>
        <taxon>Pseudomonadota</taxon>
        <taxon>Betaproteobacteria</taxon>
        <taxon>Burkholderiales</taxon>
        <taxon>Burkholderiaceae</taxon>
        <taxon>Paraburkholderia</taxon>
    </lineage>
</organism>
<protein>
    <submittedName>
        <fullName evidence="1">Uncharacterized protein</fullName>
    </submittedName>
</protein>
<gene>
    <name evidence="1" type="ORF">PTKU64_88530</name>
</gene>